<keyword evidence="2" id="KW-0326">Glycosidase</keyword>
<keyword evidence="3" id="KW-1185">Reference proteome</keyword>
<gene>
    <name evidence="2" type="ORF">MOZ60_07290</name>
</gene>
<organism evidence="2 3">
    <name type="scientific">Grylomicrobium aquisgranensis</name>
    <dbReference type="NCBI Taxonomy" id="2926318"/>
    <lineage>
        <taxon>Bacteria</taxon>
        <taxon>Bacillati</taxon>
        <taxon>Bacillota</taxon>
        <taxon>Erysipelotrichia</taxon>
        <taxon>Erysipelotrichales</taxon>
        <taxon>Erysipelotrichaceae</taxon>
        <taxon>Grylomicrobium</taxon>
    </lineage>
</organism>
<proteinExistence type="predicted"/>
<evidence type="ECO:0000313" key="3">
    <source>
        <dbReference type="Proteomes" id="UP001286174"/>
    </source>
</evidence>
<dbReference type="RefSeq" id="WP_370596157.1">
    <property type="nucleotide sequence ID" value="NZ_JALBUR010000016.1"/>
</dbReference>
<dbReference type="GO" id="GO:0033958">
    <property type="term" value="F:DNA-deoxyinosine glycosylase activity"/>
    <property type="evidence" value="ECO:0007669"/>
    <property type="project" value="UniProtKB-EC"/>
</dbReference>
<dbReference type="InterPro" id="IPR005122">
    <property type="entry name" value="Uracil-DNA_glycosylase-like"/>
</dbReference>
<comment type="caution">
    <text evidence="2">The sequence shown here is derived from an EMBL/GenBank/DDBJ whole genome shotgun (WGS) entry which is preliminary data.</text>
</comment>
<sequence>MAETQKVVHPFAPIVDAHSRVLILGSFPSVISRQQSFYYANPHNRFWPVLFALFEEEPCERTEFCHRHHIALWDVIHSCTITGSSDASIKDVKVNDINGLLKDSEVRAVFTTGTRASSLYEKYIDCKLVHIALPSTSSANARMKMDDLVNAYRIIREYCDEKD</sequence>
<accession>A0AB35U7D4</accession>
<dbReference type="InterPro" id="IPR026353">
    <property type="entry name" value="Hypoxan-DNA_Glyclase"/>
</dbReference>
<dbReference type="Gene3D" id="3.40.470.10">
    <property type="entry name" value="Uracil-DNA glycosylase-like domain"/>
    <property type="match status" value="1"/>
</dbReference>
<evidence type="ECO:0000259" key="1">
    <source>
        <dbReference type="Pfam" id="PF03167"/>
    </source>
</evidence>
<feature type="domain" description="Uracil-DNA glycosylase-like" evidence="1">
    <location>
        <begin position="15"/>
        <end position="145"/>
    </location>
</feature>
<dbReference type="Pfam" id="PF03167">
    <property type="entry name" value="UDG"/>
    <property type="match status" value="1"/>
</dbReference>
<dbReference type="AlphaFoldDB" id="A0AB35U7D4"/>
<dbReference type="CDD" id="cd10032">
    <property type="entry name" value="UDG-F6_HDG"/>
    <property type="match status" value="1"/>
</dbReference>
<dbReference type="NCBIfam" id="TIGR04274">
    <property type="entry name" value="hypoxanDNAglyco"/>
    <property type="match status" value="1"/>
</dbReference>
<dbReference type="EC" id="3.2.2.15" evidence="2"/>
<protein>
    <submittedName>
        <fullName evidence="2">DNA-deoxyinosine glycosylase</fullName>
        <ecNumber evidence="2">3.2.2.15</ecNumber>
    </submittedName>
</protein>
<dbReference type="Proteomes" id="UP001286174">
    <property type="component" value="Unassembled WGS sequence"/>
</dbReference>
<keyword evidence="2" id="KW-0378">Hydrolase</keyword>
<evidence type="ECO:0000313" key="2">
    <source>
        <dbReference type="EMBL" id="MDX8419897.1"/>
    </source>
</evidence>
<dbReference type="InterPro" id="IPR036895">
    <property type="entry name" value="Uracil-DNA_glycosylase-like_sf"/>
</dbReference>
<name>A0AB35U7D4_9FIRM</name>
<dbReference type="EMBL" id="JALBUR010000016">
    <property type="protein sequence ID" value="MDX8419897.1"/>
    <property type="molecule type" value="Genomic_DNA"/>
</dbReference>
<reference evidence="2 3" key="1">
    <citation type="submission" date="2022-03" db="EMBL/GenBank/DDBJ databases">
        <title>Novel taxa within the pig intestine.</title>
        <authorList>
            <person name="Wylensek D."/>
            <person name="Bishof K."/>
            <person name="Afrizal A."/>
            <person name="Clavel T."/>
        </authorList>
    </citation>
    <scope>NUCLEOTIDE SEQUENCE [LARGE SCALE GENOMIC DNA]</scope>
    <source>
        <strain evidence="2 3">CLA-KB-P133</strain>
    </source>
</reference>
<dbReference type="SUPFAM" id="SSF52141">
    <property type="entry name" value="Uracil-DNA glycosylase-like"/>
    <property type="match status" value="1"/>
</dbReference>